<comment type="caution">
    <text evidence="2">The sequence shown here is derived from an EMBL/GenBank/DDBJ whole genome shotgun (WGS) entry which is preliminary data.</text>
</comment>
<evidence type="ECO:0000313" key="3">
    <source>
        <dbReference type="Proteomes" id="UP001564657"/>
    </source>
</evidence>
<dbReference type="InterPro" id="IPR052024">
    <property type="entry name" value="Methanogen_methyltrans"/>
</dbReference>
<dbReference type="EMBL" id="JBGEWD010000005">
    <property type="protein sequence ID" value="MEY8000042.1"/>
    <property type="molecule type" value="Genomic_DNA"/>
</dbReference>
<dbReference type="Proteomes" id="UP001564657">
    <property type="component" value="Unassembled WGS sequence"/>
</dbReference>
<keyword evidence="3" id="KW-1185">Reference proteome</keyword>
<sequence>MENTPDFKCVIDNEDEIPEEAVKNTGISFPEVHYNGEDMSRLARAIRIYNKDTISMVPFCMTVEAEALGADINMGDMKRGPRVSNYIFKNIEDFKKIEHIDLSKKRISQVLKAVNILSSSGEQTALAVQGPFTIMSSLMDPRTFYKAVRKDTTVVDDFMEVIIDSIVTFVEAGVKNGARIISFGDSAGTLDILGPRIYKNYSGRYSYEVLKKIYPKLQDAIVHFCGITSNSMDRGGFLTSEPIEVKSGITYGEALNDIMKNRKDIKIVGHNCLRKTPTKMKTPIVWKINL</sequence>
<dbReference type="Gene3D" id="3.20.20.210">
    <property type="match status" value="1"/>
</dbReference>
<dbReference type="RefSeq" id="WP_369703927.1">
    <property type="nucleotide sequence ID" value="NZ_JBGEWD010000005.1"/>
</dbReference>
<accession>A0ABV4BPR0</accession>
<dbReference type="PANTHER" id="PTHR47099">
    <property type="entry name" value="METHYLCOBAMIDE:COM METHYLTRANSFERASE MTBA"/>
    <property type="match status" value="1"/>
</dbReference>
<evidence type="ECO:0000259" key="1">
    <source>
        <dbReference type="Pfam" id="PF01208"/>
    </source>
</evidence>
<organism evidence="2 3">
    <name type="scientific">Clostridium moutaii</name>
    <dbReference type="NCBI Taxonomy" id="3240932"/>
    <lineage>
        <taxon>Bacteria</taxon>
        <taxon>Bacillati</taxon>
        <taxon>Bacillota</taxon>
        <taxon>Clostridia</taxon>
        <taxon>Eubacteriales</taxon>
        <taxon>Clostridiaceae</taxon>
        <taxon>Clostridium</taxon>
    </lineage>
</organism>
<name>A0ABV4BPR0_9CLOT</name>
<dbReference type="Pfam" id="PF01208">
    <property type="entry name" value="URO-D"/>
    <property type="match status" value="1"/>
</dbReference>
<proteinExistence type="predicted"/>
<gene>
    <name evidence="2" type="ORF">AB8U03_07490</name>
</gene>
<dbReference type="InterPro" id="IPR000257">
    <property type="entry name" value="Uroporphyrinogen_deCOase"/>
</dbReference>
<dbReference type="InterPro" id="IPR038071">
    <property type="entry name" value="UROD/MetE-like_sf"/>
</dbReference>
<dbReference type="PANTHER" id="PTHR47099:SF1">
    <property type="entry name" value="METHYLCOBAMIDE:COM METHYLTRANSFERASE MTBA"/>
    <property type="match status" value="1"/>
</dbReference>
<reference evidence="2 3" key="1">
    <citation type="submission" date="2024-08" db="EMBL/GenBank/DDBJ databases">
        <title>Clostridium lapicellarii sp. nov., and Clostridium renhuaiense sp. nov., two species isolated from the mud in a fermentation cellar used for producing sauce-flavour Chinese liquors.</title>
        <authorList>
            <person name="Yang F."/>
            <person name="Wang H."/>
            <person name="Chen L.Q."/>
            <person name="Zhou N."/>
            <person name="Lu J.J."/>
            <person name="Pu X.X."/>
            <person name="Wan B."/>
            <person name="Wang L."/>
            <person name="Liu S.J."/>
        </authorList>
    </citation>
    <scope>NUCLEOTIDE SEQUENCE [LARGE SCALE GENOMIC DNA]</scope>
    <source>
        <strain evidence="2 3">MT-5</strain>
    </source>
</reference>
<protein>
    <submittedName>
        <fullName evidence="2">Uroporphyrinogen decarboxylase family protein</fullName>
    </submittedName>
</protein>
<feature type="domain" description="Uroporphyrinogen decarboxylase (URO-D)" evidence="1">
    <location>
        <begin position="17"/>
        <end position="232"/>
    </location>
</feature>
<evidence type="ECO:0000313" key="2">
    <source>
        <dbReference type="EMBL" id="MEY8000042.1"/>
    </source>
</evidence>
<dbReference type="SUPFAM" id="SSF51726">
    <property type="entry name" value="UROD/MetE-like"/>
    <property type="match status" value="1"/>
</dbReference>